<dbReference type="PANTHER" id="PTHR22807:SF61">
    <property type="entry name" value="NOL1_NOP2_SUN FAMILY PROTEIN _ ANTITERMINATION NUSB DOMAIN-CONTAINING PROTEIN"/>
    <property type="match status" value="1"/>
</dbReference>
<dbReference type="InterPro" id="IPR023267">
    <property type="entry name" value="RCMT"/>
</dbReference>
<dbReference type="PRINTS" id="PR02008">
    <property type="entry name" value="RCMTFAMILY"/>
</dbReference>
<dbReference type="GO" id="GO:0005829">
    <property type="term" value="C:cytosol"/>
    <property type="evidence" value="ECO:0007669"/>
    <property type="project" value="TreeGrafter"/>
</dbReference>
<evidence type="ECO:0000256" key="2">
    <source>
        <dbReference type="ARBA" id="ARBA00004496"/>
    </source>
</evidence>
<evidence type="ECO:0000256" key="1">
    <source>
        <dbReference type="ARBA" id="ARBA00002724"/>
    </source>
</evidence>
<keyword evidence="10 14" id="KW-0694">RNA-binding</keyword>
<accession>A0A8J2Z2K5</accession>
<feature type="active site" description="Nucleophile" evidence="14">
    <location>
        <position position="366"/>
    </location>
</feature>
<feature type="domain" description="SAM-dependent MTase RsmB/NOP-type" evidence="15">
    <location>
        <begin position="156"/>
        <end position="425"/>
    </location>
</feature>
<dbReference type="Pfam" id="PF01029">
    <property type="entry name" value="NusB"/>
    <property type="match status" value="1"/>
</dbReference>
<dbReference type="SUPFAM" id="SSF48013">
    <property type="entry name" value="NusB-like"/>
    <property type="match status" value="1"/>
</dbReference>
<dbReference type="GO" id="GO:0070475">
    <property type="term" value="P:rRNA base methylation"/>
    <property type="evidence" value="ECO:0007669"/>
    <property type="project" value="TreeGrafter"/>
</dbReference>
<keyword evidence="8 14" id="KW-0808">Transferase</keyword>
<dbReference type="Pfam" id="PF01189">
    <property type="entry name" value="Methyltr_RsmB-F"/>
    <property type="match status" value="1"/>
</dbReference>
<protein>
    <recommendedName>
        <fullName evidence="4">16S rRNA (cytosine(967)-C(5))-methyltransferase</fullName>
        <ecNumber evidence="4">2.1.1.176</ecNumber>
    </recommendedName>
    <alternativeName>
        <fullName evidence="11">16S rRNA m5C967 methyltransferase</fullName>
    </alternativeName>
    <alternativeName>
        <fullName evidence="12">rRNA (cytosine-C(5)-)-methyltransferase RsmB</fullName>
    </alternativeName>
</protein>
<feature type="binding site" evidence="14">
    <location>
        <position position="296"/>
    </location>
    <ligand>
        <name>S-adenosyl-L-methionine</name>
        <dbReference type="ChEBI" id="CHEBI:59789"/>
    </ligand>
</feature>
<name>A0A8J2Z2K5_9GAMM</name>
<dbReference type="Gene3D" id="3.30.70.1170">
    <property type="entry name" value="Sun protein, domain 3"/>
    <property type="match status" value="1"/>
</dbReference>
<dbReference type="SUPFAM" id="SSF53335">
    <property type="entry name" value="S-adenosyl-L-methionine-dependent methyltransferases"/>
    <property type="match status" value="1"/>
</dbReference>
<dbReference type="InterPro" id="IPR006027">
    <property type="entry name" value="NusB_RsmB_TIM44"/>
</dbReference>
<dbReference type="FunFam" id="3.40.50.150:FF:000022">
    <property type="entry name" value="Ribosomal RNA small subunit methyltransferase B"/>
    <property type="match status" value="1"/>
</dbReference>
<comment type="catalytic activity">
    <reaction evidence="13">
        <text>cytidine(967) in 16S rRNA + S-adenosyl-L-methionine = 5-methylcytidine(967) in 16S rRNA + S-adenosyl-L-homocysteine + H(+)</text>
        <dbReference type="Rhea" id="RHEA:42748"/>
        <dbReference type="Rhea" id="RHEA-COMP:10219"/>
        <dbReference type="Rhea" id="RHEA-COMP:10220"/>
        <dbReference type="ChEBI" id="CHEBI:15378"/>
        <dbReference type="ChEBI" id="CHEBI:57856"/>
        <dbReference type="ChEBI" id="CHEBI:59789"/>
        <dbReference type="ChEBI" id="CHEBI:74483"/>
        <dbReference type="ChEBI" id="CHEBI:82748"/>
        <dbReference type="EC" id="2.1.1.176"/>
    </reaction>
</comment>
<dbReference type="InterPro" id="IPR001678">
    <property type="entry name" value="MeTrfase_RsmB-F_NOP2_dom"/>
</dbReference>
<comment type="similarity">
    <text evidence="3 14">Belongs to the class I-like SAM-binding methyltransferase superfamily. RsmB/NOP family.</text>
</comment>
<evidence type="ECO:0000256" key="5">
    <source>
        <dbReference type="ARBA" id="ARBA00022490"/>
    </source>
</evidence>
<gene>
    <name evidence="16" type="primary">sun</name>
    <name evidence="16" type="ORF">GCM10010995_04480</name>
</gene>
<reference evidence="16" key="2">
    <citation type="submission" date="2020-09" db="EMBL/GenBank/DDBJ databases">
        <authorList>
            <person name="Sun Q."/>
            <person name="Zhou Y."/>
        </authorList>
    </citation>
    <scope>NUCLEOTIDE SEQUENCE</scope>
    <source>
        <strain evidence="16">CGMCC 1.15758</strain>
    </source>
</reference>
<evidence type="ECO:0000259" key="15">
    <source>
        <dbReference type="PROSITE" id="PS51686"/>
    </source>
</evidence>
<dbReference type="GO" id="GO:0003723">
    <property type="term" value="F:RNA binding"/>
    <property type="evidence" value="ECO:0007669"/>
    <property type="project" value="UniProtKB-UniRule"/>
</dbReference>
<comment type="caution">
    <text evidence="16">The sequence shown here is derived from an EMBL/GenBank/DDBJ whole genome shotgun (WGS) entry which is preliminary data.</text>
</comment>
<evidence type="ECO:0000256" key="4">
    <source>
        <dbReference type="ARBA" id="ARBA00012140"/>
    </source>
</evidence>
<evidence type="ECO:0000256" key="14">
    <source>
        <dbReference type="PROSITE-ProRule" id="PRU01023"/>
    </source>
</evidence>
<evidence type="ECO:0000256" key="7">
    <source>
        <dbReference type="ARBA" id="ARBA00022603"/>
    </source>
</evidence>
<dbReference type="PROSITE" id="PS51686">
    <property type="entry name" value="SAM_MT_RSMB_NOP"/>
    <property type="match status" value="1"/>
</dbReference>
<evidence type="ECO:0000256" key="12">
    <source>
        <dbReference type="ARBA" id="ARBA00031088"/>
    </source>
</evidence>
<evidence type="ECO:0000256" key="6">
    <source>
        <dbReference type="ARBA" id="ARBA00022552"/>
    </source>
</evidence>
<dbReference type="NCBIfam" id="NF008149">
    <property type="entry name" value="PRK10901.1"/>
    <property type="match status" value="1"/>
</dbReference>
<keyword evidence="5" id="KW-0963">Cytoplasm</keyword>
<keyword evidence="17" id="KW-1185">Reference proteome</keyword>
<keyword evidence="7 14" id="KW-0489">Methyltransferase</keyword>
<dbReference type="OrthoDB" id="9810297at2"/>
<reference evidence="16" key="1">
    <citation type="journal article" date="2014" name="Int. J. Syst. Evol. Microbiol.">
        <title>Complete genome sequence of Corynebacterium casei LMG S-19264T (=DSM 44701T), isolated from a smear-ripened cheese.</title>
        <authorList>
            <consortium name="US DOE Joint Genome Institute (JGI-PGF)"/>
            <person name="Walter F."/>
            <person name="Albersmeier A."/>
            <person name="Kalinowski J."/>
            <person name="Ruckert C."/>
        </authorList>
    </citation>
    <scope>NUCLEOTIDE SEQUENCE</scope>
    <source>
        <strain evidence="16">CGMCC 1.15758</strain>
    </source>
</reference>
<feature type="binding site" evidence="14">
    <location>
        <position position="267"/>
    </location>
    <ligand>
        <name>S-adenosyl-L-methionine</name>
        <dbReference type="ChEBI" id="CHEBI:59789"/>
    </ligand>
</feature>
<sequence>MKTLTNPRAIACSIIHQITQHKDSLASLDTTLQHYPLTEQNRRLVYLLCYGVFRHFFYLEHIFNRQAEGKTKPKVRLLAMIGLYQIIFMHKPVHACINETVNACDELNINHSKSFINALLRQIDKAMLPTSDHFKELPDWLYGKLKKHYSHALDSIITNSNIQPPVFLRLNQQQNPEKFLKALKENNISYKAKTIDSCIQLNEAQSIQELPLFSQGFFSVQDQSAQLAAHILAPQTREKILDACAAPGGKSAHLLELCPDIELTIMDNNAKRFERIKENLARLQLNELDIHLAIHDATAPLKEDILFDKILIDAPCSATGVIRRNPDIKVLRTPDEIKEIVHIQQRILHNLVSYLKPNGLLLYATCSILPEENDKQMANFLQTHSEFSVIDIPMLDNRLKQVHGYQILPTEDGGDGFYYCLLQKMRET</sequence>
<proteinExistence type="inferred from homology"/>
<evidence type="ECO:0000256" key="3">
    <source>
        <dbReference type="ARBA" id="ARBA00007494"/>
    </source>
</evidence>
<dbReference type="InterPro" id="IPR035926">
    <property type="entry name" value="NusB-like_sf"/>
</dbReference>
<comment type="function">
    <text evidence="1">Specifically methylates the cytosine at position 967 (m5C967) of 16S rRNA.</text>
</comment>
<dbReference type="PROSITE" id="PS01153">
    <property type="entry name" value="NOL1_NOP2_SUN"/>
    <property type="match status" value="1"/>
</dbReference>
<organism evidence="16 17">
    <name type="scientific">Cysteiniphilum litorale</name>
    <dbReference type="NCBI Taxonomy" id="2056700"/>
    <lineage>
        <taxon>Bacteria</taxon>
        <taxon>Pseudomonadati</taxon>
        <taxon>Pseudomonadota</taxon>
        <taxon>Gammaproteobacteria</taxon>
        <taxon>Thiotrichales</taxon>
        <taxon>Fastidiosibacteraceae</taxon>
        <taxon>Cysteiniphilum</taxon>
    </lineage>
</organism>
<dbReference type="InterPro" id="IPR049560">
    <property type="entry name" value="MeTrfase_RsmB-F_NOP2_cat"/>
</dbReference>
<dbReference type="InterPro" id="IPR018314">
    <property type="entry name" value="RsmB/NOL1/NOP2-like_CS"/>
</dbReference>
<dbReference type="NCBIfam" id="TIGR00563">
    <property type="entry name" value="rsmB"/>
    <property type="match status" value="1"/>
</dbReference>
<dbReference type="EMBL" id="BMJS01000003">
    <property type="protein sequence ID" value="GGF90253.1"/>
    <property type="molecule type" value="Genomic_DNA"/>
</dbReference>
<dbReference type="Proteomes" id="UP000636949">
    <property type="component" value="Unassembled WGS sequence"/>
</dbReference>
<evidence type="ECO:0000256" key="11">
    <source>
        <dbReference type="ARBA" id="ARBA00030399"/>
    </source>
</evidence>
<feature type="binding site" evidence="14">
    <location>
        <position position="313"/>
    </location>
    <ligand>
        <name>S-adenosyl-L-methionine</name>
        <dbReference type="ChEBI" id="CHEBI:59789"/>
    </ligand>
</feature>
<evidence type="ECO:0000313" key="17">
    <source>
        <dbReference type="Proteomes" id="UP000636949"/>
    </source>
</evidence>
<dbReference type="RefSeq" id="WP_117001546.1">
    <property type="nucleotide sequence ID" value="NZ_BMJS01000003.1"/>
</dbReference>
<keyword evidence="6" id="KW-0698">rRNA processing</keyword>
<feature type="binding site" evidence="14">
    <location>
        <begin position="244"/>
        <end position="250"/>
    </location>
    <ligand>
        <name>S-adenosyl-L-methionine</name>
        <dbReference type="ChEBI" id="CHEBI:59789"/>
    </ligand>
</feature>
<dbReference type="AlphaFoldDB" id="A0A8J2Z2K5"/>
<dbReference type="EC" id="2.1.1.176" evidence="4"/>
<keyword evidence="9 14" id="KW-0949">S-adenosyl-L-methionine</keyword>
<evidence type="ECO:0000256" key="8">
    <source>
        <dbReference type="ARBA" id="ARBA00022679"/>
    </source>
</evidence>
<dbReference type="GO" id="GO:0009383">
    <property type="term" value="F:rRNA (cytosine-C5-)-methyltransferase activity"/>
    <property type="evidence" value="ECO:0007669"/>
    <property type="project" value="TreeGrafter"/>
</dbReference>
<evidence type="ECO:0000256" key="9">
    <source>
        <dbReference type="ARBA" id="ARBA00022691"/>
    </source>
</evidence>
<dbReference type="Gene3D" id="3.40.50.150">
    <property type="entry name" value="Vaccinia Virus protein VP39"/>
    <property type="match status" value="1"/>
</dbReference>
<dbReference type="Gene3D" id="1.10.940.10">
    <property type="entry name" value="NusB-like"/>
    <property type="match status" value="1"/>
</dbReference>
<evidence type="ECO:0000256" key="13">
    <source>
        <dbReference type="ARBA" id="ARBA00047283"/>
    </source>
</evidence>
<dbReference type="InterPro" id="IPR004573">
    <property type="entry name" value="rRNA_ssu_MeTfrase_B"/>
</dbReference>
<dbReference type="InterPro" id="IPR054728">
    <property type="entry name" value="RsmB-like_ferredoxin"/>
</dbReference>
<dbReference type="CDD" id="cd02440">
    <property type="entry name" value="AdoMet_MTases"/>
    <property type="match status" value="1"/>
</dbReference>
<evidence type="ECO:0000256" key="10">
    <source>
        <dbReference type="ARBA" id="ARBA00022884"/>
    </source>
</evidence>
<dbReference type="PANTHER" id="PTHR22807">
    <property type="entry name" value="NOP2 YEAST -RELATED NOL1/NOP2/FMU SUN DOMAIN-CONTAINING"/>
    <property type="match status" value="1"/>
</dbReference>
<comment type="subcellular location">
    <subcellularLocation>
        <location evidence="2">Cytoplasm</location>
    </subcellularLocation>
</comment>
<dbReference type="GO" id="GO:0006355">
    <property type="term" value="P:regulation of DNA-templated transcription"/>
    <property type="evidence" value="ECO:0007669"/>
    <property type="project" value="InterPro"/>
</dbReference>
<dbReference type="InterPro" id="IPR029063">
    <property type="entry name" value="SAM-dependent_MTases_sf"/>
</dbReference>
<dbReference type="Pfam" id="PF22458">
    <property type="entry name" value="RsmF-B_ferredox"/>
    <property type="match status" value="1"/>
</dbReference>
<evidence type="ECO:0000313" key="16">
    <source>
        <dbReference type="EMBL" id="GGF90253.1"/>
    </source>
</evidence>